<keyword evidence="3" id="KW-1185">Reference proteome</keyword>
<dbReference type="CDD" id="cd01855">
    <property type="entry name" value="YqeH"/>
    <property type="match status" value="1"/>
</dbReference>
<sequence length="783" mass="89611">MMLRLKKSFPGAVGVTTYRSLEYLLIPMRWRLWRWKNIHSKATAALEVDSTGQVKLKLDPRVEAMKDRLIYSDYIERKRLKFGYMKNKAIMGELVKKEHGRLLYKKLNDPNYSIALKYLKSDEENLEEIENSAVESEEMVDEVKGPKAIHMPYASTDQYEFKETEAPVDQDPEPILNTRYQKLYEKYLEAKETKDLAPRFKRRMDNLQKLVEGMEAKESSNNPSGSEMKRPADTLHHVPPNWMTDYEQYDDYENPDSWESNYGTPDRNIAISNVPCGGCGALLHCQDSAIPGYLPSELFKNLKNDDDLKNTICQRCHFMKNYNVTLEVKVPPEVYPEILSQIQLKKRKAAVILMIDLTDFPCSIWPDLPSIIGKYTPIFVVGNKVDLLPKDCPRFIENVKTSLIHALSQSGIREFNVKHVELISAQTGYGVERLINKLHRIWQYKGDVYMIGCTNVGKSTLFNALLQSDYCKVQAVDLIQRATTSPWPGTTLNLLKFPILNPVRWRLAMRAQRRANTMSEEHAQLQFRKRQLTAERNIAFATLQERIGITFPLKSTLTGAALTKYERRLETGRKFGIDENDEDFRYGKWCYDTPGVINPAQILHLLTTEELLLTLSTKIISPRSFIFKPGQTLFLAGLGQLDLLTGPEYIRITVFASASLPITICQTKDADYIYNELLQTDALAVPINDPERLKIWPRFEYEEFSVQGISKDESTCDILLSNAGWISITPDENENVTIRAGTPQGRGIYQRIPALLSKSISHRGARIKSSAAYRVGRQVYTKG</sequence>
<evidence type="ECO:0000256" key="1">
    <source>
        <dbReference type="SAM" id="MobiDB-lite"/>
    </source>
</evidence>
<reference evidence="4" key="1">
    <citation type="submission" date="2025-08" db="UniProtKB">
        <authorList>
            <consortium name="RefSeq"/>
        </authorList>
    </citation>
    <scope>IDENTIFICATION</scope>
    <source>
        <strain evidence="4">USDA-PBARC FA_bdor</strain>
        <tissue evidence="4">Whole organism</tissue>
    </source>
</reference>
<dbReference type="Proteomes" id="UP000694866">
    <property type="component" value="Unplaced"/>
</dbReference>
<feature type="domain" description="G" evidence="2">
    <location>
        <begin position="448"/>
        <end position="498"/>
    </location>
</feature>
<dbReference type="SUPFAM" id="SSF52540">
    <property type="entry name" value="P-loop containing nucleoside triphosphate hydrolases"/>
    <property type="match status" value="1"/>
</dbReference>
<gene>
    <name evidence="4" type="primary">LOC105269881</name>
</gene>
<evidence type="ECO:0000313" key="4">
    <source>
        <dbReference type="RefSeq" id="XP_011308763.1"/>
    </source>
</evidence>
<dbReference type="Pfam" id="PF01926">
    <property type="entry name" value="MMR_HSR1"/>
    <property type="match status" value="1"/>
</dbReference>
<feature type="region of interest" description="Disordered" evidence="1">
    <location>
        <begin position="214"/>
        <end position="239"/>
    </location>
</feature>
<dbReference type="AlphaFoldDB" id="A0A9R1TGV2"/>
<evidence type="ECO:0000259" key="2">
    <source>
        <dbReference type="Pfam" id="PF01926"/>
    </source>
</evidence>
<protein>
    <submittedName>
        <fullName evidence="4">Nitric oxide-associated protein 1</fullName>
    </submittedName>
</protein>
<organism evidence="3 4">
    <name type="scientific">Fopius arisanus</name>
    <dbReference type="NCBI Taxonomy" id="64838"/>
    <lineage>
        <taxon>Eukaryota</taxon>
        <taxon>Metazoa</taxon>
        <taxon>Ecdysozoa</taxon>
        <taxon>Arthropoda</taxon>
        <taxon>Hexapoda</taxon>
        <taxon>Insecta</taxon>
        <taxon>Pterygota</taxon>
        <taxon>Neoptera</taxon>
        <taxon>Endopterygota</taxon>
        <taxon>Hymenoptera</taxon>
        <taxon>Apocrita</taxon>
        <taxon>Ichneumonoidea</taxon>
        <taxon>Braconidae</taxon>
        <taxon>Opiinae</taxon>
        <taxon>Fopius</taxon>
    </lineage>
</organism>
<dbReference type="InterPro" id="IPR027417">
    <property type="entry name" value="P-loop_NTPase"/>
</dbReference>
<accession>A0A9R1TGV2</accession>
<feature type="compositionally biased region" description="Basic and acidic residues" evidence="1">
    <location>
        <begin position="227"/>
        <end position="236"/>
    </location>
</feature>
<dbReference type="OrthoDB" id="1696305at2759"/>
<dbReference type="PANTHER" id="PTHR46406:SF1">
    <property type="entry name" value="NITRIC OXIDE-ASSOCIATED PROTEIN 1"/>
    <property type="match status" value="1"/>
</dbReference>
<dbReference type="GeneID" id="105269881"/>
<dbReference type="GO" id="GO:0005525">
    <property type="term" value="F:GTP binding"/>
    <property type="evidence" value="ECO:0007669"/>
    <property type="project" value="InterPro"/>
</dbReference>
<evidence type="ECO:0000313" key="3">
    <source>
        <dbReference type="Proteomes" id="UP000694866"/>
    </source>
</evidence>
<dbReference type="Gene3D" id="3.40.50.300">
    <property type="entry name" value="P-loop containing nucleotide triphosphate hydrolases"/>
    <property type="match status" value="1"/>
</dbReference>
<dbReference type="InterPro" id="IPR006073">
    <property type="entry name" value="GTP-bd"/>
</dbReference>
<dbReference type="RefSeq" id="XP_011308763.1">
    <property type="nucleotide sequence ID" value="XM_011310461.1"/>
</dbReference>
<proteinExistence type="predicted"/>
<dbReference type="InterPro" id="IPR052807">
    <property type="entry name" value="Mito_transl_resp_regulator"/>
</dbReference>
<name>A0A9R1TGV2_9HYME</name>
<dbReference type="KEGG" id="fas:105269881"/>
<dbReference type="PANTHER" id="PTHR46406">
    <property type="entry name" value="NITRIC OXIDE-ASSOCIATED PROTEIN 1"/>
    <property type="match status" value="1"/>
</dbReference>